<dbReference type="Proteomes" id="UP000018001">
    <property type="component" value="Unassembled WGS sequence"/>
</dbReference>
<dbReference type="AlphaFoldDB" id="V5FUK8"/>
<dbReference type="OrthoDB" id="4158087at2759"/>
<evidence type="ECO:0000313" key="2">
    <source>
        <dbReference type="Proteomes" id="UP000018001"/>
    </source>
</evidence>
<dbReference type="InParanoid" id="V5FUK8"/>
<organism evidence="1 2">
    <name type="scientific">Byssochlamys spectabilis (strain No. 5 / NBRC 109023)</name>
    <name type="common">Paecilomyces variotii</name>
    <dbReference type="NCBI Taxonomy" id="1356009"/>
    <lineage>
        <taxon>Eukaryota</taxon>
        <taxon>Fungi</taxon>
        <taxon>Dikarya</taxon>
        <taxon>Ascomycota</taxon>
        <taxon>Pezizomycotina</taxon>
        <taxon>Eurotiomycetes</taxon>
        <taxon>Eurotiomycetidae</taxon>
        <taxon>Eurotiales</taxon>
        <taxon>Thermoascaceae</taxon>
        <taxon>Paecilomyces</taxon>
    </lineage>
</organism>
<name>V5FUK8_BYSSN</name>
<comment type="caution">
    <text evidence="1">The sequence shown here is derived from an EMBL/GenBank/DDBJ whole genome shotgun (WGS) entry which is preliminary data.</text>
</comment>
<reference evidence="2" key="1">
    <citation type="journal article" date="2014" name="Genome Announc.">
        <title>Draft genome sequence of the formaldehyde-resistant fungus Byssochlamys spectabilis No. 5 (anamorph Paecilomyces variotii No. 5) (NBRC109023).</title>
        <authorList>
            <person name="Oka T."/>
            <person name="Ekino K."/>
            <person name="Fukuda K."/>
            <person name="Nomura Y."/>
        </authorList>
    </citation>
    <scope>NUCLEOTIDE SEQUENCE [LARGE SCALE GENOMIC DNA]</scope>
    <source>
        <strain evidence="2">No. 5 / NBRC 109023</strain>
    </source>
</reference>
<gene>
    <name evidence="1" type="ORF">PVAR5_0887</name>
</gene>
<accession>V5FUK8</accession>
<keyword evidence="2" id="KW-1185">Reference proteome</keyword>
<sequence length="499" mass="56380">MASPEVCQKRKAMKSLASCGSSDPFIVATGEDSIKPDASSRRFIRRHVMRGKNRKRIAPRALAHGSWINRHNQNPSQWAALSNMESLHGPFATPVVLQMNSTTPSLLGFVDMEPCMLHLIYNFITIMGKAMYPVEFCVDFKNEDHNWFRDLSHDPAYAHSVLSTAQAYFDLASSQTFGPTAIVHMNKTMFLLRNKLAEADLVITDATIFTVLALVLFSKALDDHAAAQKHLYGLHELVKIRGGIVSLSHKPLLQMKCCRSVPTRKTVLSPRLTAMPNYRVDLSLALKTGSPPLFFTDHSICWKPYLYDSQRTSKMTPLHTVCDLPDIRLVNVWLDLHELTTAINLSHQTKCKLSAGLFQEALISVQYRLQNLIYNIDDAQEIMRVAMLAISTTLFIDTRDISTKYRLLSEKLRVALQSLEQNANGKWLQLTLWLIFIGKLLVLDGPEDGLWLGEKLLSTIRSLEVTSWAEVRHILKGFLWIDGIYDKAGKSFLEDMKGH</sequence>
<proteinExistence type="predicted"/>
<dbReference type="eggNOG" id="ENOG502SSBS">
    <property type="taxonomic scope" value="Eukaryota"/>
</dbReference>
<dbReference type="PANTHER" id="PTHR37540">
    <property type="entry name" value="TRANSCRIPTION FACTOR (ACR-2), PUTATIVE-RELATED-RELATED"/>
    <property type="match status" value="1"/>
</dbReference>
<evidence type="ECO:0000313" key="1">
    <source>
        <dbReference type="EMBL" id="GAD92297.1"/>
    </source>
</evidence>
<dbReference type="EMBL" id="BAUL01000021">
    <property type="protein sequence ID" value="GAD92297.1"/>
    <property type="molecule type" value="Genomic_DNA"/>
</dbReference>
<protein>
    <submittedName>
        <fullName evidence="1">Uncharacterized protein</fullName>
    </submittedName>
</protein>
<dbReference type="HOGENOM" id="CLU_023254_3_1_1"/>